<dbReference type="SUPFAM" id="SSF52266">
    <property type="entry name" value="SGNH hydrolase"/>
    <property type="match status" value="1"/>
</dbReference>
<evidence type="ECO:0000313" key="4">
    <source>
        <dbReference type="EMBL" id="CAD6240515.1"/>
    </source>
</evidence>
<dbReference type="OrthoDB" id="671439at2759"/>
<comment type="similarity">
    <text evidence="1">Belongs to the 'GDSL' lipolytic enzyme family.</text>
</comment>
<dbReference type="PANTHER" id="PTHR14209">
    <property type="entry name" value="ISOAMYL ACETATE-HYDROLYZING ESTERASE 1"/>
    <property type="match status" value="1"/>
</dbReference>
<evidence type="ECO:0008006" key="6">
    <source>
        <dbReference type="Google" id="ProtNLM"/>
    </source>
</evidence>
<dbReference type="InterPro" id="IPR001087">
    <property type="entry name" value="GDSL"/>
</dbReference>
<evidence type="ECO:0000256" key="3">
    <source>
        <dbReference type="SAM" id="MobiDB-lite"/>
    </source>
</evidence>
<dbReference type="Proteomes" id="UP000604825">
    <property type="component" value="Unassembled WGS sequence"/>
</dbReference>
<dbReference type="Gene3D" id="3.40.50.1110">
    <property type="entry name" value="SGNH hydrolase"/>
    <property type="match status" value="1"/>
</dbReference>
<proteinExistence type="inferred from homology"/>
<dbReference type="GO" id="GO:0016788">
    <property type="term" value="F:hydrolase activity, acting on ester bonds"/>
    <property type="evidence" value="ECO:0007669"/>
    <property type="project" value="InterPro"/>
</dbReference>
<dbReference type="PANTHER" id="PTHR14209:SF20">
    <property type="entry name" value="OS09G0121900 PROTEIN"/>
    <property type="match status" value="1"/>
</dbReference>
<dbReference type="AlphaFoldDB" id="A0A811PK03"/>
<reference evidence="4" key="1">
    <citation type="submission" date="2020-10" db="EMBL/GenBank/DDBJ databases">
        <authorList>
            <person name="Han B."/>
            <person name="Lu T."/>
            <person name="Zhao Q."/>
            <person name="Huang X."/>
            <person name="Zhao Y."/>
        </authorList>
    </citation>
    <scope>NUCLEOTIDE SEQUENCE</scope>
</reference>
<comment type="caution">
    <text evidence="4">The sequence shown here is derived from an EMBL/GenBank/DDBJ whole genome shotgun (WGS) entry which is preliminary data.</text>
</comment>
<sequence length="268" mass="29958">MKRTQELDWIAVVLKSRRLRITTCLLEASQICKFVMKTSRAHPRFPSDPDHGRPVGHQTCPQSPDDEADVVLRGLSGYNTRWALKVLPRAMEGAAPAAVTVFFGANDASLPNQVQAHQHVPLQEYQSNLRAICAYFKERWPSTAIILITPPPIYEPARIRDMYGDDDPSRQPERSNEAAGAYAQACIAVATELNHPVIDIWTKMQEFPDWQTDALSDGLHFTPAGNKILFDEVVKTLASIGFSQERLPSDLPLFHEIDPKDPMKAFGA</sequence>
<name>A0A811PK03_9POAL</name>
<protein>
    <recommendedName>
        <fullName evidence="6">SGNH hydrolase-type esterase domain-containing protein</fullName>
    </recommendedName>
</protein>
<feature type="region of interest" description="Disordered" evidence="3">
    <location>
        <begin position="42"/>
        <end position="66"/>
    </location>
</feature>
<dbReference type="FunFam" id="3.40.50.1110:FF:000002">
    <property type="entry name" value="isoamyl acetate-hydrolyzing esterase 1 homolog"/>
    <property type="match status" value="1"/>
</dbReference>
<evidence type="ECO:0000256" key="2">
    <source>
        <dbReference type="ARBA" id="ARBA00022801"/>
    </source>
</evidence>
<dbReference type="Pfam" id="PF00657">
    <property type="entry name" value="Lipase_GDSL"/>
    <property type="match status" value="1"/>
</dbReference>
<dbReference type="InterPro" id="IPR045136">
    <property type="entry name" value="Iah1-like"/>
</dbReference>
<keyword evidence="5" id="KW-1185">Reference proteome</keyword>
<dbReference type="InterPro" id="IPR036514">
    <property type="entry name" value="SGNH_hydro_sf"/>
</dbReference>
<evidence type="ECO:0000256" key="1">
    <source>
        <dbReference type="ARBA" id="ARBA00008668"/>
    </source>
</evidence>
<accession>A0A811PK03</accession>
<gene>
    <name evidence="4" type="ORF">NCGR_LOCUS27085</name>
</gene>
<evidence type="ECO:0000313" key="5">
    <source>
        <dbReference type="Proteomes" id="UP000604825"/>
    </source>
</evidence>
<dbReference type="CDD" id="cd01838">
    <property type="entry name" value="Isoamyl_acetate_hydrolase_like"/>
    <property type="match status" value="1"/>
</dbReference>
<dbReference type="EMBL" id="CAJGYO010000006">
    <property type="protein sequence ID" value="CAD6240515.1"/>
    <property type="molecule type" value="Genomic_DNA"/>
</dbReference>
<organism evidence="4 5">
    <name type="scientific">Miscanthus lutarioriparius</name>
    <dbReference type="NCBI Taxonomy" id="422564"/>
    <lineage>
        <taxon>Eukaryota</taxon>
        <taxon>Viridiplantae</taxon>
        <taxon>Streptophyta</taxon>
        <taxon>Embryophyta</taxon>
        <taxon>Tracheophyta</taxon>
        <taxon>Spermatophyta</taxon>
        <taxon>Magnoliopsida</taxon>
        <taxon>Liliopsida</taxon>
        <taxon>Poales</taxon>
        <taxon>Poaceae</taxon>
        <taxon>PACMAD clade</taxon>
        <taxon>Panicoideae</taxon>
        <taxon>Andropogonodae</taxon>
        <taxon>Andropogoneae</taxon>
        <taxon>Saccharinae</taxon>
        <taxon>Miscanthus</taxon>
    </lineage>
</organism>
<keyword evidence="2" id="KW-0378">Hydrolase</keyword>